<dbReference type="InterPro" id="IPR044712">
    <property type="entry name" value="SLC25A32-like"/>
</dbReference>
<dbReference type="PANTHER" id="PTHR45683">
    <property type="entry name" value="MITOCHONDRIAL NICOTINAMIDE ADENINE DINUCLEOTIDE TRANSPORTER 1-RELATED-RELATED"/>
    <property type="match status" value="1"/>
</dbReference>
<evidence type="ECO:0000313" key="13">
    <source>
        <dbReference type="Proteomes" id="UP000324907"/>
    </source>
</evidence>
<evidence type="ECO:0000313" key="11">
    <source>
        <dbReference type="EMBL" id="KAA0162457.1"/>
    </source>
</evidence>
<name>A0A5A8E0X9_CAFRO</name>
<protein>
    <recommendedName>
        <fullName evidence="15">Mitochondrial carrier protein</fullName>
    </recommendedName>
</protein>
<dbReference type="SUPFAM" id="SSF103506">
    <property type="entry name" value="Mitochondrial carrier"/>
    <property type="match status" value="1"/>
</dbReference>
<dbReference type="EMBL" id="VLTM01000027">
    <property type="protein sequence ID" value="KAA0162457.1"/>
    <property type="molecule type" value="Genomic_DNA"/>
</dbReference>
<dbReference type="Gene3D" id="1.50.40.10">
    <property type="entry name" value="Mitochondrial carrier domain"/>
    <property type="match status" value="2"/>
</dbReference>
<dbReference type="Proteomes" id="UP000324907">
    <property type="component" value="Unassembled WGS sequence"/>
</dbReference>
<dbReference type="InterPro" id="IPR023395">
    <property type="entry name" value="MCP_dom_sf"/>
</dbReference>
<comment type="caution">
    <text evidence="12">The sequence shown here is derived from an EMBL/GenBank/DDBJ whole genome shotgun (WGS) entry which is preliminary data.</text>
</comment>
<evidence type="ECO:0000256" key="6">
    <source>
        <dbReference type="ARBA" id="ARBA00022989"/>
    </source>
</evidence>
<comment type="similarity">
    <text evidence="2 9">Belongs to the mitochondrial carrier (TC 2.A.29) family.</text>
</comment>
<dbReference type="GO" id="GO:0016020">
    <property type="term" value="C:membrane"/>
    <property type="evidence" value="ECO:0007669"/>
    <property type="project" value="UniProtKB-SubCell"/>
</dbReference>
<dbReference type="InterPro" id="IPR002067">
    <property type="entry name" value="MCP"/>
</dbReference>
<feature type="repeat" description="Solcar" evidence="8">
    <location>
        <begin position="4"/>
        <end position="95"/>
    </location>
</feature>
<dbReference type="PROSITE" id="PS50920">
    <property type="entry name" value="SOLCAR"/>
    <property type="match status" value="3"/>
</dbReference>
<feature type="repeat" description="Solcar" evidence="8">
    <location>
        <begin position="104"/>
        <end position="196"/>
    </location>
</feature>
<evidence type="ECO:0000256" key="3">
    <source>
        <dbReference type="ARBA" id="ARBA00022448"/>
    </source>
</evidence>
<dbReference type="EMBL" id="VLTL01000013">
    <property type="protein sequence ID" value="KAA0170477.1"/>
    <property type="molecule type" value="Genomic_DNA"/>
</dbReference>
<evidence type="ECO:0000256" key="2">
    <source>
        <dbReference type="ARBA" id="ARBA00006375"/>
    </source>
</evidence>
<gene>
    <name evidence="12" type="ORF">FNF28_01471</name>
    <name evidence="11" type="ORF">FNF31_03256</name>
</gene>
<comment type="subcellular location">
    <subcellularLocation>
        <location evidence="1">Membrane</location>
        <topology evidence="1">Multi-pass membrane protein</topology>
    </subcellularLocation>
</comment>
<evidence type="ECO:0000256" key="7">
    <source>
        <dbReference type="ARBA" id="ARBA00023136"/>
    </source>
</evidence>
<evidence type="ECO:0000256" key="4">
    <source>
        <dbReference type="ARBA" id="ARBA00022692"/>
    </source>
</evidence>
<dbReference type="Proteomes" id="UP000325113">
    <property type="component" value="Unassembled WGS sequence"/>
</dbReference>
<feature type="repeat" description="Solcar" evidence="8">
    <location>
        <begin position="212"/>
        <end position="302"/>
    </location>
</feature>
<keyword evidence="7 8" id="KW-0472">Membrane</keyword>
<dbReference type="InterPro" id="IPR018108">
    <property type="entry name" value="MCP_transmembrane"/>
</dbReference>
<feature type="transmembrane region" description="Helical" evidence="10">
    <location>
        <begin position="66"/>
        <end position="86"/>
    </location>
</feature>
<dbReference type="PRINTS" id="PR00926">
    <property type="entry name" value="MITOCARRIER"/>
</dbReference>
<evidence type="ECO:0000256" key="8">
    <source>
        <dbReference type="PROSITE-ProRule" id="PRU00282"/>
    </source>
</evidence>
<evidence type="ECO:0000256" key="1">
    <source>
        <dbReference type="ARBA" id="ARBA00004141"/>
    </source>
</evidence>
<sequence>MQAQDYAPTMLGSALSGTLARLPTHPLDTLKARLQTLRAGSMAAGARPPSALELLRTIARTEGLRGLYRGLGVTLTLGPFASVLYFTGYEGSRDALKRALPGAPAALSHLSAGLIAEALSCVLFVPVDVIKERMQVQGGRPAGAGTTYYTGTVHAITSIYRGEGLAGVYRGYWATVGSFGPFSALYFAFYEAAKAAYLGQAGPEAPRGAAQMPFWASLLSGASAGAAASVLTNPLDLVKLRLQVQRGGAGLDFGYTGLIQGLRRMAAEEGLRAMMRGAGTRVAFHTPTTAISMALFETCKDAVATSMGRR</sequence>
<keyword evidence="4 8" id="KW-0812">Transmembrane</keyword>
<keyword evidence="5" id="KW-0677">Repeat</keyword>
<accession>A0A5A8E0X9</accession>
<dbReference type="AlphaFoldDB" id="A0A5A8E0X9"/>
<dbReference type="Pfam" id="PF00153">
    <property type="entry name" value="Mito_carr"/>
    <property type="match status" value="3"/>
</dbReference>
<proteinExistence type="inferred from homology"/>
<evidence type="ECO:0000313" key="12">
    <source>
        <dbReference type="EMBL" id="KAA0170477.1"/>
    </source>
</evidence>
<evidence type="ECO:0008006" key="15">
    <source>
        <dbReference type="Google" id="ProtNLM"/>
    </source>
</evidence>
<reference evidence="13 14" key="1">
    <citation type="submission" date="2019-07" db="EMBL/GenBank/DDBJ databases">
        <title>Genomes of Cafeteria roenbergensis.</title>
        <authorList>
            <person name="Fischer M.G."/>
            <person name="Hackl T."/>
            <person name="Roman M."/>
        </authorList>
    </citation>
    <scope>NUCLEOTIDE SEQUENCE [LARGE SCALE GENOMIC DNA]</scope>
    <source>
        <strain evidence="11 14">Cflag</strain>
        <strain evidence="12 13">RCC970-E3</strain>
    </source>
</reference>
<organism evidence="12 13">
    <name type="scientific">Cafeteria roenbergensis</name>
    <name type="common">Marine flagellate</name>
    <dbReference type="NCBI Taxonomy" id="33653"/>
    <lineage>
        <taxon>Eukaryota</taxon>
        <taxon>Sar</taxon>
        <taxon>Stramenopiles</taxon>
        <taxon>Bigyra</taxon>
        <taxon>Opalozoa</taxon>
        <taxon>Bicosoecida</taxon>
        <taxon>Cafeteriaceae</taxon>
        <taxon>Cafeteria</taxon>
    </lineage>
</organism>
<evidence type="ECO:0000256" key="5">
    <source>
        <dbReference type="ARBA" id="ARBA00022737"/>
    </source>
</evidence>
<feature type="transmembrane region" description="Helical" evidence="10">
    <location>
        <begin position="106"/>
        <end position="125"/>
    </location>
</feature>
<evidence type="ECO:0000256" key="10">
    <source>
        <dbReference type="SAM" id="Phobius"/>
    </source>
</evidence>
<dbReference type="GO" id="GO:0015215">
    <property type="term" value="F:nucleotide transmembrane transporter activity"/>
    <property type="evidence" value="ECO:0007669"/>
    <property type="project" value="UniProtKB-ARBA"/>
</dbReference>
<evidence type="ECO:0000256" key="9">
    <source>
        <dbReference type="RuleBase" id="RU000488"/>
    </source>
</evidence>
<keyword evidence="6 10" id="KW-1133">Transmembrane helix</keyword>
<evidence type="ECO:0000313" key="14">
    <source>
        <dbReference type="Proteomes" id="UP000325113"/>
    </source>
</evidence>
<keyword evidence="3 9" id="KW-0813">Transport</keyword>